<dbReference type="SUPFAM" id="SSF53335">
    <property type="entry name" value="S-adenosyl-L-methionine-dependent methyltransferases"/>
    <property type="match status" value="1"/>
</dbReference>
<evidence type="ECO:0000313" key="5">
    <source>
        <dbReference type="EMBL" id="CAJ0849423.1"/>
    </source>
</evidence>
<dbReference type="EMBL" id="OY288114">
    <property type="protein sequence ID" value="CAJ0849423.1"/>
    <property type="molecule type" value="Genomic_DNA"/>
</dbReference>
<name>A0AA48R909_9ZZZZ</name>
<reference evidence="5" key="1">
    <citation type="submission" date="2023-07" db="EMBL/GenBank/DDBJ databases">
        <authorList>
            <person name="Pelsma A.J. K."/>
        </authorList>
    </citation>
    <scope>NUCLEOTIDE SEQUENCE</scope>
</reference>
<organism evidence="5">
    <name type="scientific">freshwater sediment metagenome</name>
    <dbReference type="NCBI Taxonomy" id="556182"/>
    <lineage>
        <taxon>unclassified sequences</taxon>
        <taxon>metagenomes</taxon>
        <taxon>ecological metagenomes</taxon>
    </lineage>
</organism>
<dbReference type="AlphaFoldDB" id="A0AA48R909"/>
<gene>
    <name evidence="5" type="ORF">AMST5_00123</name>
</gene>
<dbReference type="PRINTS" id="PR00508">
    <property type="entry name" value="S21N4MTFRASE"/>
</dbReference>
<keyword evidence="1" id="KW-0489">Methyltransferase</keyword>
<sequence>MTQQSESEPAGNPEKGAVPSLGNPPGYEVTLRRIDDLRPNPRSPRTHKKRKIEDLSRTIKALGFIGAVIVDEAGMILAGHARHAAAKLAGLTEIPTLCVQGLSHEQIRAFVLADNKYPERAGWDLELLAAELEELSVLLSPLDLDLSITGFEAGEIDGLLSDMGEDLPQEDFIPGAGPAVTRTRDLWLLRKHRLLCGDARKPNAYSRLMNGTAAAAVITDPPYNVPIGGHAQGRGRIKHPDFVVASGEMDEEQFHAFLKNCLGAAASVSRGGAVHYVFMDWRHIETLISAGRAIYEELLNIAVWNKTNPGQGSFYRSQHELIGVFRVGPGKHQNNVELGRHGRNRSNVWTYPGVSSLGAERNKILAMHPTVKPVALVADAMRDCTGRRDIVLDPFLGSGTTVIAAEKVGRLCYGLEIDPSYVDVAVRRWQDYTKADAVLEGDGRTFDEVAAERLAAGA</sequence>
<dbReference type="InterPro" id="IPR003115">
    <property type="entry name" value="ParB_N"/>
</dbReference>
<feature type="compositionally biased region" description="Basic and acidic residues" evidence="3">
    <location>
        <begin position="30"/>
        <end position="39"/>
    </location>
</feature>
<dbReference type="PANTHER" id="PTHR13370:SF3">
    <property type="entry name" value="TRNA (GUANINE(10)-N2)-METHYLTRANSFERASE HOMOLOG"/>
    <property type="match status" value="1"/>
</dbReference>
<evidence type="ECO:0000259" key="4">
    <source>
        <dbReference type="SMART" id="SM00470"/>
    </source>
</evidence>
<feature type="domain" description="ParB-like N-terminal" evidence="4">
    <location>
        <begin position="30"/>
        <end position="116"/>
    </location>
</feature>
<dbReference type="InterPro" id="IPR002941">
    <property type="entry name" value="DNA_methylase_N4/N6"/>
</dbReference>
<dbReference type="CDD" id="cd16403">
    <property type="entry name" value="ParB_N_like_MT"/>
    <property type="match status" value="1"/>
</dbReference>
<dbReference type="Gene3D" id="3.40.50.150">
    <property type="entry name" value="Vaccinia Virus protein VP39"/>
    <property type="match status" value="1"/>
</dbReference>
<dbReference type="InterPro" id="IPR036086">
    <property type="entry name" value="ParB/Sulfiredoxin_sf"/>
</dbReference>
<dbReference type="SMART" id="SM00470">
    <property type="entry name" value="ParB"/>
    <property type="match status" value="1"/>
</dbReference>
<dbReference type="PANTHER" id="PTHR13370">
    <property type="entry name" value="RNA METHYLASE-RELATED"/>
    <property type="match status" value="1"/>
</dbReference>
<dbReference type="GO" id="GO:0003677">
    <property type="term" value="F:DNA binding"/>
    <property type="evidence" value="ECO:0007669"/>
    <property type="project" value="InterPro"/>
</dbReference>
<dbReference type="InterPro" id="IPR029063">
    <property type="entry name" value="SAM-dependent_MTases_sf"/>
</dbReference>
<evidence type="ECO:0000256" key="2">
    <source>
        <dbReference type="ARBA" id="ARBA00022679"/>
    </source>
</evidence>
<dbReference type="PIRSF" id="PIRSF036758">
    <property type="entry name" value="Aden_M_ParB"/>
    <property type="match status" value="1"/>
</dbReference>
<feature type="region of interest" description="Disordered" evidence="3">
    <location>
        <begin position="1"/>
        <end position="51"/>
    </location>
</feature>
<dbReference type="Pfam" id="PF01555">
    <property type="entry name" value="N6_N4_Mtase"/>
    <property type="match status" value="1"/>
</dbReference>
<dbReference type="Pfam" id="PF02195">
    <property type="entry name" value="ParB_N"/>
    <property type="match status" value="1"/>
</dbReference>
<dbReference type="SUPFAM" id="SSF110849">
    <property type="entry name" value="ParB/Sulfiredoxin"/>
    <property type="match status" value="1"/>
</dbReference>
<dbReference type="InterPro" id="IPR015840">
    <property type="entry name" value="DNA_MeTrfase_ParB"/>
</dbReference>
<dbReference type="Gene3D" id="3.90.1530.10">
    <property type="entry name" value="Conserved hypothetical protein from pyrococcus furiosus pfu- 392566-001, ParB domain"/>
    <property type="match status" value="1"/>
</dbReference>
<dbReference type="GO" id="GO:0032259">
    <property type="term" value="P:methylation"/>
    <property type="evidence" value="ECO:0007669"/>
    <property type="project" value="UniProtKB-KW"/>
</dbReference>
<proteinExistence type="predicted"/>
<protein>
    <recommendedName>
        <fullName evidence="4">ParB-like N-terminal domain-containing protein</fullName>
    </recommendedName>
</protein>
<dbReference type="GO" id="GO:0005737">
    <property type="term" value="C:cytoplasm"/>
    <property type="evidence" value="ECO:0007669"/>
    <property type="project" value="TreeGrafter"/>
</dbReference>
<evidence type="ECO:0000256" key="1">
    <source>
        <dbReference type="ARBA" id="ARBA00022603"/>
    </source>
</evidence>
<keyword evidence="2" id="KW-0808">Transferase</keyword>
<dbReference type="GO" id="GO:0008170">
    <property type="term" value="F:N-methyltransferase activity"/>
    <property type="evidence" value="ECO:0007669"/>
    <property type="project" value="InterPro"/>
</dbReference>
<dbReference type="InterPro" id="IPR001091">
    <property type="entry name" value="RM_Methyltransferase"/>
</dbReference>
<accession>A0AA48R909</accession>
<evidence type="ECO:0000256" key="3">
    <source>
        <dbReference type="SAM" id="MobiDB-lite"/>
    </source>
</evidence>